<dbReference type="AlphaFoldDB" id="A0A1G8B515"/>
<dbReference type="RefSeq" id="WP_143011639.1">
    <property type="nucleotide sequence ID" value="NZ_FNBN01000010.1"/>
</dbReference>
<organism evidence="1 2">
    <name type="scientific">Chitinophaga filiformis</name>
    <name type="common">Myxococcus filiformis</name>
    <name type="synonym">Flexibacter filiformis</name>
    <dbReference type="NCBI Taxonomy" id="104663"/>
    <lineage>
        <taxon>Bacteria</taxon>
        <taxon>Pseudomonadati</taxon>
        <taxon>Bacteroidota</taxon>
        <taxon>Chitinophagia</taxon>
        <taxon>Chitinophagales</taxon>
        <taxon>Chitinophagaceae</taxon>
        <taxon>Chitinophaga</taxon>
    </lineage>
</organism>
<dbReference type="OrthoDB" id="672896at2"/>
<gene>
    <name evidence="1" type="ORF">SAMN04488121_110130</name>
</gene>
<protein>
    <submittedName>
        <fullName evidence="1">Uncharacterized protein</fullName>
    </submittedName>
</protein>
<dbReference type="Proteomes" id="UP000199045">
    <property type="component" value="Unassembled WGS sequence"/>
</dbReference>
<sequence>MKSLLLLPMLVLGILFTSCKKEEIIQQVQPNRTIMFEVKPNAWQLNAQAKTYFAELPIDEIDDYTNQNSGVLVYISADKELYEAIPDVINGSTYVYTYTTGSIFLEIQGANGSQLSGPPTGTTYVKVVLVESAPIP</sequence>
<evidence type="ECO:0000313" key="1">
    <source>
        <dbReference type="EMBL" id="SDH28276.1"/>
    </source>
</evidence>
<proteinExistence type="predicted"/>
<dbReference type="EMBL" id="FNBN01000010">
    <property type="protein sequence ID" value="SDH28276.1"/>
    <property type="molecule type" value="Genomic_DNA"/>
</dbReference>
<accession>A0A1G8B515</accession>
<dbReference type="PROSITE" id="PS51257">
    <property type="entry name" value="PROKAR_LIPOPROTEIN"/>
    <property type="match status" value="1"/>
</dbReference>
<dbReference type="STRING" id="104663.SAMN04488121_110130"/>
<evidence type="ECO:0000313" key="2">
    <source>
        <dbReference type="Proteomes" id="UP000199045"/>
    </source>
</evidence>
<reference evidence="1 2" key="1">
    <citation type="submission" date="2016-10" db="EMBL/GenBank/DDBJ databases">
        <authorList>
            <person name="de Groot N.N."/>
        </authorList>
    </citation>
    <scope>NUCLEOTIDE SEQUENCE [LARGE SCALE GENOMIC DNA]</scope>
    <source>
        <strain evidence="1 2">DSM 527</strain>
    </source>
</reference>
<name>A0A1G8B515_CHIFI</name>